<gene>
    <name evidence="1" type="ORF">CRG98_012487</name>
</gene>
<evidence type="ECO:0000313" key="2">
    <source>
        <dbReference type="Proteomes" id="UP000233551"/>
    </source>
</evidence>
<name>A0A2I0KF29_PUNGR</name>
<proteinExistence type="predicted"/>
<keyword evidence="2" id="KW-1185">Reference proteome</keyword>
<comment type="caution">
    <text evidence="1">The sequence shown here is derived from an EMBL/GenBank/DDBJ whole genome shotgun (WGS) entry which is preliminary data.</text>
</comment>
<protein>
    <submittedName>
        <fullName evidence="1">Uncharacterized protein</fullName>
    </submittedName>
</protein>
<accession>A0A2I0KF29</accession>
<reference evidence="1 2" key="1">
    <citation type="submission" date="2017-11" db="EMBL/GenBank/DDBJ databases">
        <title>De-novo sequencing of pomegranate (Punica granatum L.) genome.</title>
        <authorList>
            <person name="Akparov Z."/>
            <person name="Amiraslanov A."/>
            <person name="Hajiyeva S."/>
            <person name="Abbasov M."/>
            <person name="Kaur K."/>
            <person name="Hamwieh A."/>
            <person name="Solovyev V."/>
            <person name="Salamov A."/>
            <person name="Braich B."/>
            <person name="Kosarev P."/>
            <person name="Mahmoud A."/>
            <person name="Hajiyev E."/>
            <person name="Babayeva S."/>
            <person name="Izzatullayeva V."/>
            <person name="Mammadov A."/>
            <person name="Mammadov A."/>
            <person name="Sharifova S."/>
            <person name="Ojaghi J."/>
            <person name="Eynullazada K."/>
            <person name="Bayramov B."/>
            <person name="Abdulazimova A."/>
            <person name="Shahmuradov I."/>
        </authorList>
    </citation>
    <scope>NUCLEOTIDE SEQUENCE [LARGE SCALE GENOMIC DNA]</scope>
    <source>
        <strain evidence="2">cv. AG2017</strain>
        <tissue evidence="1">Leaf</tissue>
    </source>
</reference>
<sequence>MLYLASGYEKIVGEGLESQVTLLSTKMGAKMHEHGCSGVQACRWTNAWVPWRVLRREQVGVWGKERVDLCLEQGEEDAVGPAWDGGELGKLGCRSVGYSNFVLRKNDVSTMVNVVCRYSVRPVSDYAFSKKCMLVLWLGSRSRCPRDFREQIYCNAHDLYDRKLFKGLLGASNLQNKVKENREKKGEENMLDARELDWPERCKECTCGWLGCEGEERPLWLLCAVN</sequence>
<organism evidence="1 2">
    <name type="scientific">Punica granatum</name>
    <name type="common">Pomegranate</name>
    <dbReference type="NCBI Taxonomy" id="22663"/>
    <lineage>
        <taxon>Eukaryota</taxon>
        <taxon>Viridiplantae</taxon>
        <taxon>Streptophyta</taxon>
        <taxon>Embryophyta</taxon>
        <taxon>Tracheophyta</taxon>
        <taxon>Spermatophyta</taxon>
        <taxon>Magnoliopsida</taxon>
        <taxon>eudicotyledons</taxon>
        <taxon>Gunneridae</taxon>
        <taxon>Pentapetalae</taxon>
        <taxon>rosids</taxon>
        <taxon>malvids</taxon>
        <taxon>Myrtales</taxon>
        <taxon>Lythraceae</taxon>
        <taxon>Punica</taxon>
    </lineage>
</organism>
<dbReference type="AlphaFoldDB" id="A0A2I0KF29"/>
<dbReference type="Proteomes" id="UP000233551">
    <property type="component" value="Unassembled WGS sequence"/>
</dbReference>
<dbReference type="EMBL" id="PGOL01000639">
    <property type="protein sequence ID" value="PKI67114.1"/>
    <property type="molecule type" value="Genomic_DNA"/>
</dbReference>
<evidence type="ECO:0000313" key="1">
    <source>
        <dbReference type="EMBL" id="PKI67114.1"/>
    </source>
</evidence>